<feature type="transmembrane region" description="Helical" evidence="10">
    <location>
        <begin position="34"/>
        <end position="56"/>
    </location>
</feature>
<keyword evidence="7" id="KW-0520">NAD</keyword>
<gene>
    <name evidence="11" type="primary">NAD4L</name>
</gene>
<feature type="transmembrane region" description="Helical" evidence="10">
    <location>
        <begin position="6"/>
        <end position="27"/>
    </location>
</feature>
<evidence type="ECO:0000256" key="7">
    <source>
        <dbReference type="ARBA" id="ARBA00023027"/>
    </source>
</evidence>
<feature type="transmembrane region" description="Helical" evidence="10">
    <location>
        <begin position="62"/>
        <end position="83"/>
    </location>
</feature>
<keyword evidence="4 10" id="KW-0812">Transmembrane</keyword>
<proteinExistence type="inferred from homology"/>
<dbReference type="Pfam" id="PF00420">
    <property type="entry name" value="Oxidored_q2"/>
    <property type="match status" value="1"/>
</dbReference>
<keyword evidence="8 10" id="KW-0472">Membrane</keyword>
<evidence type="ECO:0000256" key="6">
    <source>
        <dbReference type="ARBA" id="ARBA00022989"/>
    </source>
</evidence>
<evidence type="ECO:0000256" key="2">
    <source>
        <dbReference type="ARBA" id="ARBA00010519"/>
    </source>
</evidence>
<accession>H2ESU3</accession>
<comment type="subcellular location">
    <subcellularLocation>
        <location evidence="1">Membrane</location>
        <topology evidence="1">Multi-pass membrane protein</topology>
    </subcellularLocation>
</comment>
<name>H2ESU3_9BILA</name>
<evidence type="ECO:0000256" key="3">
    <source>
        <dbReference type="ARBA" id="ARBA00016612"/>
    </source>
</evidence>
<keyword evidence="11" id="KW-0496">Mitochondrion</keyword>
<evidence type="ECO:0000256" key="9">
    <source>
        <dbReference type="ARBA" id="ARBA00031586"/>
    </source>
</evidence>
<geneLocation type="mitochondrion" evidence="11"/>
<dbReference type="GO" id="GO:0016020">
    <property type="term" value="C:membrane"/>
    <property type="evidence" value="ECO:0007669"/>
    <property type="project" value="UniProtKB-SubCell"/>
</dbReference>
<evidence type="ECO:0000313" key="11">
    <source>
        <dbReference type="EMBL" id="AEX16061.1"/>
    </source>
</evidence>
<evidence type="ECO:0000256" key="4">
    <source>
        <dbReference type="ARBA" id="ARBA00022692"/>
    </source>
</evidence>
<organism evidence="11">
    <name type="scientific">Flustra foliacea</name>
    <name type="common">greater hornwrack</name>
    <dbReference type="NCBI Taxonomy" id="478208"/>
    <lineage>
        <taxon>Eukaryota</taxon>
        <taxon>Metazoa</taxon>
        <taxon>Spiralia</taxon>
        <taxon>Lophotrochozoa</taxon>
        <taxon>Bryozoa</taxon>
        <taxon>Gymnolaemata</taxon>
        <taxon>Cheilostomatida</taxon>
        <taxon>Flustrina</taxon>
        <taxon>Flustroidea</taxon>
        <taxon>Flustridae</taxon>
        <taxon>Flustra</taxon>
    </lineage>
</organism>
<dbReference type="EMBL" id="JQ061319">
    <property type="protein sequence ID" value="AEX16061.1"/>
    <property type="molecule type" value="Genomic_DNA"/>
</dbReference>
<protein>
    <recommendedName>
        <fullName evidence="3">NADH-ubiquinone oxidoreductase chain 4L</fullName>
    </recommendedName>
    <alternativeName>
        <fullName evidence="9">NADH dehydrogenase subunit 4L</fullName>
    </alternativeName>
</protein>
<comment type="similarity">
    <text evidence="2">Belongs to the complex I subunit 4L family.</text>
</comment>
<keyword evidence="6 10" id="KW-1133">Transmembrane helix</keyword>
<sequence>MVTSTLFISVEMMSFSVMLCLLSVFYFRKQLLVVLLSMEFVLLSLFVLVVLVYSSFGQSVSTSFYILILGACEASLGLSLLVVMTRIKGMDMLSLLSLMKF</sequence>
<dbReference type="Gene3D" id="1.10.287.3510">
    <property type="match status" value="1"/>
</dbReference>
<evidence type="ECO:0000256" key="1">
    <source>
        <dbReference type="ARBA" id="ARBA00004141"/>
    </source>
</evidence>
<evidence type="ECO:0000256" key="5">
    <source>
        <dbReference type="ARBA" id="ARBA00022967"/>
    </source>
</evidence>
<evidence type="ECO:0000256" key="8">
    <source>
        <dbReference type="ARBA" id="ARBA00023136"/>
    </source>
</evidence>
<evidence type="ECO:0000256" key="10">
    <source>
        <dbReference type="SAM" id="Phobius"/>
    </source>
</evidence>
<dbReference type="AlphaFoldDB" id="H2ESU3"/>
<reference evidence="11" key="1">
    <citation type="journal article" date="2011" name="BMC Genomics">
        <title>The complete mitochondrial genome of Flustra foliacea (Ectoprocta, Cheilostomata) - compositional bias affects phylogenetic analyses of lophotrochozoan relationships.</title>
        <authorList>
            <person name="Nesnidal M.P."/>
            <person name="Helmkampf M."/>
            <person name="Bruchhaus I."/>
            <person name="Hausdorf B."/>
        </authorList>
    </citation>
    <scope>NUCLEOTIDE SEQUENCE</scope>
</reference>
<keyword evidence="5" id="KW-1278">Translocase</keyword>
<dbReference type="InterPro" id="IPR039428">
    <property type="entry name" value="NUOK/Mnh_C1-like"/>
</dbReference>